<evidence type="ECO:0000313" key="2">
    <source>
        <dbReference type="EMBL" id="KIM95458.1"/>
    </source>
</evidence>
<organism evidence="2 3">
    <name type="scientific">Oidiodendron maius (strain Zn)</name>
    <dbReference type="NCBI Taxonomy" id="913774"/>
    <lineage>
        <taxon>Eukaryota</taxon>
        <taxon>Fungi</taxon>
        <taxon>Dikarya</taxon>
        <taxon>Ascomycota</taxon>
        <taxon>Pezizomycotina</taxon>
        <taxon>Leotiomycetes</taxon>
        <taxon>Leotiomycetes incertae sedis</taxon>
        <taxon>Myxotrichaceae</taxon>
        <taxon>Oidiodendron</taxon>
    </lineage>
</organism>
<evidence type="ECO:0000259" key="1">
    <source>
        <dbReference type="Pfam" id="PF14420"/>
    </source>
</evidence>
<dbReference type="PANTHER" id="PTHR38788:SF3">
    <property type="entry name" value="CLR5 DOMAIN-CONTAINING PROTEIN"/>
    <property type="match status" value="1"/>
</dbReference>
<proteinExistence type="predicted"/>
<protein>
    <recommendedName>
        <fullName evidence="1">Clr5 domain-containing protein</fullName>
    </recommendedName>
</protein>
<dbReference type="PANTHER" id="PTHR38788">
    <property type="entry name" value="CLR5 DOMAIN-CONTAINING PROTEIN"/>
    <property type="match status" value="1"/>
</dbReference>
<dbReference type="Pfam" id="PF14420">
    <property type="entry name" value="Clr5"/>
    <property type="match status" value="1"/>
</dbReference>
<sequence length="800" mass="91194">MAAESFVLCTDHLKLVPFADRWELLRPELKRLFLEEKCSYAHIENEMRIRFDFDAKLDISENQYRYQFTKKWGWKKNLSSKIKDEMVSRAEQLAALGKETDIIYKDRPIDNKKLLRHTKEITRKRNSALSFERGSSPQSNIFGHGLPRSIQGGILLKTPPGQSPANAPSPLSVALTKKVLSDRARLFVLGDYDHLIQSLNNRERELVSNWLYQFWLYSFNTAKYWGEGPRYWKAQDLGFAVDEDISRHEMISKPPMASIESLDQLGHSTKNVSPSQLCRWSIHILKESYEAVSSPLSEPYDEQDTSNSMQPWPKIWRHPPFEERLQNNLIHHDFSNINREDIPLAIDVVANTAKRSPDQLRMEALGFAIMGRNPSLVADLLGEVIDADQNIESLHPLHLATSFLDGSKSCCQVFHLISYVIGSNRNAYVNELGHTVLDNLMITILKNHTSIRPGIVDDALRGESHFGSEQVSICGRWDADSECYRALLASGISTIPFTWKHKFCHTSIQAVCHCIELASSHIIGGLLERTPSGLFLKHCPYCDLKLQLLPLHTLVLTAFWLGNNGCEDEDLFGIICCLLSLISCSIDEHLSNTAEISLSLLLGDDDYDTCTHSSLSPLEMAEIIWETKVSNWSTRAVNGWQVFLHILGEAKEGLVDRDRQLDSDAPDYLSDCDFHRDSDYSRGSFGASNRLGHIWAAAQTELLTYRRRKEETPWMSENFDMEALLRSLETKTAVSIPLVQNSMMKSYCPCGIFGDEREYDFYCLRREEAAAYYFSNLDDCARTSIVDDSITKEFQNMFRS</sequence>
<dbReference type="InParanoid" id="A0A0C3C958"/>
<accession>A0A0C3C958</accession>
<dbReference type="STRING" id="913774.A0A0C3C958"/>
<reference evidence="3" key="2">
    <citation type="submission" date="2015-01" db="EMBL/GenBank/DDBJ databases">
        <title>Evolutionary Origins and Diversification of the Mycorrhizal Mutualists.</title>
        <authorList>
            <consortium name="DOE Joint Genome Institute"/>
            <consortium name="Mycorrhizal Genomics Consortium"/>
            <person name="Kohler A."/>
            <person name="Kuo A."/>
            <person name="Nagy L.G."/>
            <person name="Floudas D."/>
            <person name="Copeland A."/>
            <person name="Barry K.W."/>
            <person name="Cichocki N."/>
            <person name="Veneault-Fourrey C."/>
            <person name="LaButti K."/>
            <person name="Lindquist E.A."/>
            <person name="Lipzen A."/>
            <person name="Lundell T."/>
            <person name="Morin E."/>
            <person name="Murat C."/>
            <person name="Riley R."/>
            <person name="Ohm R."/>
            <person name="Sun H."/>
            <person name="Tunlid A."/>
            <person name="Henrissat B."/>
            <person name="Grigoriev I.V."/>
            <person name="Hibbett D.S."/>
            <person name="Martin F."/>
        </authorList>
    </citation>
    <scope>NUCLEOTIDE SEQUENCE [LARGE SCALE GENOMIC DNA]</scope>
    <source>
        <strain evidence="3">Zn</strain>
    </source>
</reference>
<dbReference type="InterPro" id="IPR025676">
    <property type="entry name" value="Clr5_dom"/>
</dbReference>
<name>A0A0C3C958_OIDMZ</name>
<dbReference type="Proteomes" id="UP000054321">
    <property type="component" value="Unassembled WGS sequence"/>
</dbReference>
<keyword evidence="3" id="KW-1185">Reference proteome</keyword>
<dbReference type="HOGENOM" id="CLU_014626_1_0_1"/>
<dbReference type="AlphaFoldDB" id="A0A0C3C958"/>
<evidence type="ECO:0000313" key="3">
    <source>
        <dbReference type="Proteomes" id="UP000054321"/>
    </source>
</evidence>
<dbReference type="OrthoDB" id="539213at2759"/>
<feature type="domain" description="Clr5" evidence="1">
    <location>
        <begin position="20"/>
        <end position="76"/>
    </location>
</feature>
<dbReference type="EMBL" id="KN832887">
    <property type="protein sequence ID" value="KIM95458.1"/>
    <property type="molecule type" value="Genomic_DNA"/>
</dbReference>
<gene>
    <name evidence="2" type="ORF">OIDMADRAFT_134180</name>
</gene>
<reference evidence="2 3" key="1">
    <citation type="submission" date="2014-04" db="EMBL/GenBank/DDBJ databases">
        <authorList>
            <consortium name="DOE Joint Genome Institute"/>
            <person name="Kuo A."/>
            <person name="Martino E."/>
            <person name="Perotto S."/>
            <person name="Kohler A."/>
            <person name="Nagy L.G."/>
            <person name="Floudas D."/>
            <person name="Copeland A."/>
            <person name="Barry K.W."/>
            <person name="Cichocki N."/>
            <person name="Veneault-Fourrey C."/>
            <person name="LaButti K."/>
            <person name="Lindquist E.A."/>
            <person name="Lipzen A."/>
            <person name="Lundell T."/>
            <person name="Morin E."/>
            <person name="Murat C."/>
            <person name="Sun H."/>
            <person name="Tunlid A."/>
            <person name="Henrissat B."/>
            <person name="Grigoriev I.V."/>
            <person name="Hibbett D.S."/>
            <person name="Martin F."/>
            <person name="Nordberg H.P."/>
            <person name="Cantor M.N."/>
            <person name="Hua S.X."/>
        </authorList>
    </citation>
    <scope>NUCLEOTIDE SEQUENCE [LARGE SCALE GENOMIC DNA]</scope>
    <source>
        <strain evidence="2 3">Zn</strain>
    </source>
</reference>